<dbReference type="AlphaFoldDB" id="A0A8J7MW56"/>
<feature type="domain" description="VOC" evidence="1">
    <location>
        <begin position="4"/>
        <end position="128"/>
    </location>
</feature>
<evidence type="ECO:0000259" key="1">
    <source>
        <dbReference type="PROSITE" id="PS51819"/>
    </source>
</evidence>
<dbReference type="EMBL" id="JAESVP010000005">
    <property type="protein sequence ID" value="MBL4928774.1"/>
    <property type="molecule type" value="Genomic_DNA"/>
</dbReference>
<dbReference type="InterPro" id="IPR051332">
    <property type="entry name" value="Fosfomycin_Res_Enzymes"/>
</dbReference>
<dbReference type="RefSeq" id="WP_202661100.1">
    <property type="nucleotide sequence ID" value="NZ_JAESVP010000005.1"/>
</dbReference>
<sequence length="128" mass="13766">MTVTLAHVALWTRDIDRLCAFWAQAFGASIGPLYQSRNRPGYQSRFLRFASGAEIEVMTGPWVGGPGPHEGQGYAHVALSLGSEAAVDDLAERMAQTGALHAAPRHTGDGFYEAVLRDPDGNLIEVTV</sequence>
<comment type="caution">
    <text evidence="2">The sequence shown here is derived from an EMBL/GenBank/DDBJ whole genome shotgun (WGS) entry which is preliminary data.</text>
</comment>
<dbReference type="InterPro" id="IPR037523">
    <property type="entry name" value="VOC_core"/>
</dbReference>
<dbReference type="Proteomes" id="UP000619033">
    <property type="component" value="Unassembled WGS sequence"/>
</dbReference>
<dbReference type="PANTHER" id="PTHR36113">
    <property type="entry name" value="LYASE, PUTATIVE-RELATED-RELATED"/>
    <property type="match status" value="1"/>
</dbReference>
<name>A0A8J7MW56_9RHOB</name>
<protein>
    <submittedName>
        <fullName evidence="2">VOC family protein</fullName>
    </submittedName>
</protein>
<accession>A0A8J7MW56</accession>
<dbReference type="SUPFAM" id="SSF54593">
    <property type="entry name" value="Glyoxalase/Bleomycin resistance protein/Dihydroxybiphenyl dioxygenase"/>
    <property type="match status" value="1"/>
</dbReference>
<proteinExistence type="predicted"/>
<dbReference type="Gene3D" id="3.10.180.10">
    <property type="entry name" value="2,3-Dihydroxybiphenyl 1,2-Dioxygenase, domain 1"/>
    <property type="match status" value="1"/>
</dbReference>
<evidence type="ECO:0000313" key="3">
    <source>
        <dbReference type="Proteomes" id="UP000619033"/>
    </source>
</evidence>
<dbReference type="InterPro" id="IPR004360">
    <property type="entry name" value="Glyas_Fos-R_dOase_dom"/>
</dbReference>
<dbReference type="Pfam" id="PF00903">
    <property type="entry name" value="Glyoxalase"/>
    <property type="match status" value="1"/>
</dbReference>
<dbReference type="PROSITE" id="PS51819">
    <property type="entry name" value="VOC"/>
    <property type="match status" value="1"/>
</dbReference>
<keyword evidence="3" id="KW-1185">Reference proteome</keyword>
<gene>
    <name evidence="2" type="ORF">JI744_11720</name>
</gene>
<dbReference type="PANTHER" id="PTHR36113:SF1">
    <property type="entry name" value="GLYOXALASE_BLEOMYCIN RESISTANCE PROTEIN_DIOXYGENASE"/>
    <property type="match status" value="1"/>
</dbReference>
<reference evidence="2" key="1">
    <citation type="submission" date="2021-01" db="EMBL/GenBank/DDBJ databases">
        <title>Genome seq and assembly of Tabrizicola sp. KVB23.</title>
        <authorList>
            <person name="Chhetri G."/>
        </authorList>
    </citation>
    <scope>NUCLEOTIDE SEQUENCE</scope>
    <source>
        <strain evidence="2">KVB23</strain>
    </source>
</reference>
<dbReference type="InterPro" id="IPR029068">
    <property type="entry name" value="Glyas_Bleomycin-R_OHBP_Dase"/>
</dbReference>
<organism evidence="2 3">
    <name type="scientific">Fuscibacter oryzae</name>
    <dbReference type="NCBI Taxonomy" id="2803939"/>
    <lineage>
        <taxon>Bacteria</taxon>
        <taxon>Pseudomonadati</taxon>
        <taxon>Pseudomonadota</taxon>
        <taxon>Alphaproteobacteria</taxon>
        <taxon>Rhodobacterales</taxon>
        <taxon>Paracoccaceae</taxon>
        <taxon>Fuscibacter</taxon>
    </lineage>
</organism>
<evidence type="ECO:0000313" key="2">
    <source>
        <dbReference type="EMBL" id="MBL4928774.1"/>
    </source>
</evidence>